<gene>
    <name evidence="2" type="ORF">GLOTRDRAFT_128672</name>
</gene>
<reference evidence="2 3" key="1">
    <citation type="journal article" date="2012" name="Science">
        <title>The Paleozoic origin of enzymatic lignin decomposition reconstructed from 31 fungal genomes.</title>
        <authorList>
            <person name="Floudas D."/>
            <person name="Binder M."/>
            <person name="Riley R."/>
            <person name="Barry K."/>
            <person name="Blanchette R.A."/>
            <person name="Henrissat B."/>
            <person name="Martinez A.T."/>
            <person name="Otillar R."/>
            <person name="Spatafora J.W."/>
            <person name="Yadav J.S."/>
            <person name="Aerts A."/>
            <person name="Benoit I."/>
            <person name="Boyd A."/>
            <person name="Carlson A."/>
            <person name="Copeland A."/>
            <person name="Coutinho P.M."/>
            <person name="de Vries R.P."/>
            <person name="Ferreira P."/>
            <person name="Findley K."/>
            <person name="Foster B."/>
            <person name="Gaskell J."/>
            <person name="Glotzer D."/>
            <person name="Gorecki P."/>
            <person name="Heitman J."/>
            <person name="Hesse C."/>
            <person name="Hori C."/>
            <person name="Igarashi K."/>
            <person name="Jurgens J.A."/>
            <person name="Kallen N."/>
            <person name="Kersten P."/>
            <person name="Kohler A."/>
            <person name="Kuees U."/>
            <person name="Kumar T.K.A."/>
            <person name="Kuo A."/>
            <person name="LaButti K."/>
            <person name="Larrondo L.F."/>
            <person name="Lindquist E."/>
            <person name="Ling A."/>
            <person name="Lombard V."/>
            <person name="Lucas S."/>
            <person name="Lundell T."/>
            <person name="Martin R."/>
            <person name="McLaughlin D.J."/>
            <person name="Morgenstern I."/>
            <person name="Morin E."/>
            <person name="Murat C."/>
            <person name="Nagy L.G."/>
            <person name="Nolan M."/>
            <person name="Ohm R.A."/>
            <person name="Patyshakuliyeva A."/>
            <person name="Rokas A."/>
            <person name="Ruiz-Duenas F.J."/>
            <person name="Sabat G."/>
            <person name="Salamov A."/>
            <person name="Samejima M."/>
            <person name="Schmutz J."/>
            <person name="Slot J.C."/>
            <person name="St John F."/>
            <person name="Stenlid J."/>
            <person name="Sun H."/>
            <person name="Sun S."/>
            <person name="Syed K."/>
            <person name="Tsang A."/>
            <person name="Wiebenga A."/>
            <person name="Young D."/>
            <person name="Pisabarro A."/>
            <person name="Eastwood D.C."/>
            <person name="Martin F."/>
            <person name="Cullen D."/>
            <person name="Grigoriev I.V."/>
            <person name="Hibbett D.S."/>
        </authorList>
    </citation>
    <scope>NUCLEOTIDE SEQUENCE [LARGE SCALE GENOMIC DNA]</scope>
    <source>
        <strain evidence="2 3">ATCC 11539</strain>
    </source>
</reference>
<feature type="region of interest" description="Disordered" evidence="1">
    <location>
        <begin position="47"/>
        <end position="81"/>
    </location>
</feature>
<organism evidence="2 3">
    <name type="scientific">Gloeophyllum trabeum (strain ATCC 11539 / FP-39264 / Madison 617)</name>
    <name type="common">Brown rot fungus</name>
    <dbReference type="NCBI Taxonomy" id="670483"/>
    <lineage>
        <taxon>Eukaryota</taxon>
        <taxon>Fungi</taxon>
        <taxon>Dikarya</taxon>
        <taxon>Basidiomycota</taxon>
        <taxon>Agaricomycotina</taxon>
        <taxon>Agaricomycetes</taxon>
        <taxon>Gloeophyllales</taxon>
        <taxon>Gloeophyllaceae</taxon>
        <taxon>Gloeophyllum</taxon>
    </lineage>
</organism>
<dbReference type="OrthoDB" id="3055857at2759"/>
<feature type="compositionally biased region" description="Pro residues" evidence="1">
    <location>
        <begin position="389"/>
        <end position="400"/>
    </location>
</feature>
<dbReference type="KEGG" id="gtr:GLOTRDRAFT_128672"/>
<feature type="compositionally biased region" description="Low complexity" evidence="1">
    <location>
        <begin position="269"/>
        <end position="282"/>
    </location>
</feature>
<feature type="region of interest" description="Disordered" evidence="1">
    <location>
        <begin position="257"/>
        <end position="458"/>
    </location>
</feature>
<dbReference type="RefSeq" id="XP_007865412.1">
    <property type="nucleotide sequence ID" value="XM_007867221.1"/>
</dbReference>
<dbReference type="GeneID" id="19301760"/>
<evidence type="ECO:0000313" key="2">
    <source>
        <dbReference type="EMBL" id="EPQ56736.1"/>
    </source>
</evidence>
<protein>
    <submittedName>
        <fullName evidence="2">Uncharacterized protein</fullName>
    </submittedName>
</protein>
<dbReference type="EMBL" id="KB469300">
    <property type="protein sequence ID" value="EPQ56736.1"/>
    <property type="molecule type" value="Genomic_DNA"/>
</dbReference>
<dbReference type="AlphaFoldDB" id="S7QA08"/>
<dbReference type="HOGENOM" id="CLU_597233_0_0_1"/>
<name>S7QA08_GLOTA</name>
<evidence type="ECO:0000313" key="3">
    <source>
        <dbReference type="Proteomes" id="UP000030669"/>
    </source>
</evidence>
<feature type="compositionally biased region" description="Polar residues" evidence="1">
    <location>
        <begin position="406"/>
        <end position="417"/>
    </location>
</feature>
<proteinExistence type="predicted"/>
<accession>S7QA08</accession>
<sequence length="458" mass="48670">MPTNASSLDELDAQDWSIPPKAVLRNQGPPLSDAAWSFLYDASTPLPEPFPGTGFPLAASTPARRPLANKTPDRNRIRRDDTTAALYNAPSTRPITPESPIRQESLYATGAPMEDIDMDISEAHEDPRRALQSSHRPRRRTMVHVSSDSIFSSPLDFTAQVSRGSMLHTDRSRSLPGSAGRSMDDLASMDLTSLIGTTHTHTRRASESSMDLTVTLNTLPGVPCLPDSSISLLSAFATPANSPFALNVTAAAASNSTSQAGDYLPPPSTNNNTDLGDLLSGLDLEEPKDSTSRTTDVKDAVTDLVSEGVHASTPAAEGTGKRRTRAGTIRPSDFAWNTGKDKTWNQGRNRAGTIRASDFGQGKPVPQLAAAPPGRPRARSRSGTISAPNRPPSGPLPPIPSSSRPQTKSGVSGSSLPVPTMKVKHYAKPLSPQKSGESDDELLLIPRALGGPFHDTEG</sequence>
<feature type="compositionally biased region" description="Basic and acidic residues" evidence="1">
    <location>
        <begin position="71"/>
        <end position="81"/>
    </location>
</feature>
<keyword evidence="3" id="KW-1185">Reference proteome</keyword>
<feature type="compositionally biased region" description="Basic and acidic residues" evidence="1">
    <location>
        <begin position="285"/>
        <end position="301"/>
    </location>
</feature>
<dbReference type="Proteomes" id="UP000030669">
    <property type="component" value="Unassembled WGS sequence"/>
</dbReference>
<evidence type="ECO:0000256" key="1">
    <source>
        <dbReference type="SAM" id="MobiDB-lite"/>
    </source>
</evidence>